<dbReference type="PANTHER" id="PTHR46825:SF7">
    <property type="entry name" value="D-ALANYL-D-ALANINE CARBOXYPEPTIDASE"/>
    <property type="match status" value="1"/>
</dbReference>
<proteinExistence type="predicted"/>
<feature type="compositionally biased region" description="Basic residues" evidence="1">
    <location>
        <begin position="262"/>
        <end position="273"/>
    </location>
</feature>
<dbReference type="Proteomes" id="UP000502508">
    <property type="component" value="Chromosome"/>
</dbReference>
<dbReference type="EMBL" id="AP022870">
    <property type="protein sequence ID" value="BCB77025.1"/>
    <property type="molecule type" value="Genomic_DNA"/>
</dbReference>
<keyword evidence="4" id="KW-1185">Reference proteome</keyword>
<dbReference type="Gene3D" id="3.40.710.10">
    <property type="entry name" value="DD-peptidase/beta-lactamase superfamily"/>
    <property type="match status" value="1"/>
</dbReference>
<feature type="compositionally biased region" description="Low complexity" evidence="1">
    <location>
        <begin position="251"/>
        <end position="261"/>
    </location>
</feature>
<sequence>MLLNHTSGIGNYTNAVLDTLAEVISVGSTSFTPEELVRIGLSLPPTGAPGERFSYSNTGYILAGLLIEKVTGNDAAAEVTRRVIRPLRLQDTYFPGADPTIRGPHAGAHFALLGVRDFARYDMTWAWTAGELISTPSDLDTFFRALLGGRLLPPAQLAQMRTTVPSDPAQPDAGGYGLGLYWVTTPCGPAWGHDGGVVGQITLSMHSPDGSRQLSLATNLSHYQIGLPELHPIDAAWINMLVAGICPAGPAARATTGTTHASRSRAPSRCRRA</sequence>
<feature type="region of interest" description="Disordered" evidence="1">
    <location>
        <begin position="251"/>
        <end position="273"/>
    </location>
</feature>
<name>A0A6F8XT68_9ACTN</name>
<evidence type="ECO:0000313" key="3">
    <source>
        <dbReference type="EMBL" id="BCB77025.1"/>
    </source>
</evidence>
<dbReference type="InterPro" id="IPR050491">
    <property type="entry name" value="AmpC-like"/>
</dbReference>
<dbReference type="KEGG" id="pfla:Pflav_034350"/>
<dbReference type="SUPFAM" id="SSF56601">
    <property type="entry name" value="beta-lactamase/transpeptidase-like"/>
    <property type="match status" value="1"/>
</dbReference>
<evidence type="ECO:0000259" key="2">
    <source>
        <dbReference type="Pfam" id="PF00144"/>
    </source>
</evidence>
<evidence type="ECO:0000256" key="1">
    <source>
        <dbReference type="SAM" id="MobiDB-lite"/>
    </source>
</evidence>
<dbReference type="InterPro" id="IPR001466">
    <property type="entry name" value="Beta-lactam-related"/>
</dbReference>
<reference evidence="3 4" key="2">
    <citation type="submission" date="2020-03" db="EMBL/GenBank/DDBJ databases">
        <authorList>
            <person name="Ichikawa N."/>
            <person name="Kimura A."/>
            <person name="Kitahashi Y."/>
            <person name="Uohara A."/>
        </authorList>
    </citation>
    <scope>NUCLEOTIDE SEQUENCE [LARGE SCALE GENOMIC DNA]</scope>
    <source>
        <strain evidence="3 4">NBRC 107702</strain>
    </source>
</reference>
<feature type="domain" description="Beta-lactamase-related" evidence="2">
    <location>
        <begin position="1"/>
        <end position="220"/>
    </location>
</feature>
<dbReference type="PANTHER" id="PTHR46825">
    <property type="entry name" value="D-ALANYL-D-ALANINE-CARBOXYPEPTIDASE/ENDOPEPTIDASE AMPH"/>
    <property type="match status" value="1"/>
</dbReference>
<dbReference type="AlphaFoldDB" id="A0A6F8XT68"/>
<accession>A0A6F8XT68</accession>
<reference evidence="3 4" key="1">
    <citation type="submission" date="2020-03" db="EMBL/GenBank/DDBJ databases">
        <title>Whole genome shotgun sequence of Phytohabitans flavus NBRC 107702.</title>
        <authorList>
            <person name="Komaki H."/>
            <person name="Tamura T."/>
        </authorList>
    </citation>
    <scope>NUCLEOTIDE SEQUENCE [LARGE SCALE GENOMIC DNA]</scope>
    <source>
        <strain evidence="3 4">NBRC 107702</strain>
    </source>
</reference>
<evidence type="ECO:0000313" key="4">
    <source>
        <dbReference type="Proteomes" id="UP000502508"/>
    </source>
</evidence>
<gene>
    <name evidence="3" type="ORF">Pflav_034350</name>
</gene>
<protein>
    <recommendedName>
        <fullName evidence="2">Beta-lactamase-related domain-containing protein</fullName>
    </recommendedName>
</protein>
<dbReference type="InterPro" id="IPR012338">
    <property type="entry name" value="Beta-lactam/transpept-like"/>
</dbReference>
<organism evidence="3 4">
    <name type="scientific">Phytohabitans flavus</name>
    <dbReference type="NCBI Taxonomy" id="1076124"/>
    <lineage>
        <taxon>Bacteria</taxon>
        <taxon>Bacillati</taxon>
        <taxon>Actinomycetota</taxon>
        <taxon>Actinomycetes</taxon>
        <taxon>Micromonosporales</taxon>
        <taxon>Micromonosporaceae</taxon>
    </lineage>
</organism>
<dbReference type="Pfam" id="PF00144">
    <property type="entry name" value="Beta-lactamase"/>
    <property type="match status" value="1"/>
</dbReference>